<accession>U2E9C2</accession>
<dbReference type="Proteomes" id="UP000006242">
    <property type="component" value="Unassembled WGS sequence"/>
</dbReference>
<comment type="caution">
    <text evidence="2">The sequence shown here is derived from an EMBL/GenBank/DDBJ whole genome shotgun (WGS) entry which is preliminary data.</text>
</comment>
<reference evidence="2 3" key="2">
    <citation type="journal article" date="2013" name="PLoS ONE">
        <title>INDIGO - INtegrated Data Warehouse of MIcrobial GenOmes with Examples from the Red Sea Extremophiles.</title>
        <authorList>
            <person name="Alam I."/>
            <person name="Antunes A."/>
            <person name="Kamau A.A."/>
            <person name="Ba Alawi W."/>
            <person name="Kalkatawi M."/>
            <person name="Stingl U."/>
            <person name="Bajic V.B."/>
        </authorList>
    </citation>
    <scope>NUCLEOTIDE SEQUENCE [LARGE SCALE GENOMIC DNA]</scope>
    <source>
        <strain evidence="2 3">E1L3A</strain>
    </source>
</reference>
<dbReference type="STRING" id="1033802.SSPSH_000406"/>
<evidence type="ECO:0000313" key="3">
    <source>
        <dbReference type="Proteomes" id="UP000006242"/>
    </source>
</evidence>
<feature type="region of interest" description="Disordered" evidence="1">
    <location>
        <begin position="1"/>
        <end position="25"/>
    </location>
</feature>
<keyword evidence="3" id="KW-1185">Reference proteome</keyword>
<dbReference type="AlphaFoldDB" id="U2E9C2"/>
<organism evidence="2 3">
    <name type="scientific">Salinisphaera shabanensis E1L3A</name>
    <dbReference type="NCBI Taxonomy" id="1033802"/>
    <lineage>
        <taxon>Bacteria</taxon>
        <taxon>Pseudomonadati</taxon>
        <taxon>Pseudomonadota</taxon>
        <taxon>Gammaproteobacteria</taxon>
        <taxon>Salinisphaerales</taxon>
        <taxon>Salinisphaeraceae</taxon>
        <taxon>Salinisphaera</taxon>
    </lineage>
</organism>
<reference evidence="2 3" key="1">
    <citation type="journal article" date="2011" name="J. Bacteriol.">
        <title>Genome sequence of Salinisphaera shabanensis, a gammaproteobacterium from the harsh, variable environment of the brine-seawater interface of the Shaban Deep in the Red Sea.</title>
        <authorList>
            <person name="Antunes A."/>
            <person name="Alam I."/>
            <person name="Bajic V.B."/>
            <person name="Stingl U."/>
        </authorList>
    </citation>
    <scope>NUCLEOTIDE SEQUENCE [LARGE SCALE GENOMIC DNA]</scope>
    <source>
        <strain evidence="2 3">E1L3A</strain>
    </source>
</reference>
<protein>
    <submittedName>
        <fullName evidence="2">Uncharacterized protein</fullName>
    </submittedName>
</protein>
<name>U2E9C2_9GAMM</name>
<feature type="compositionally biased region" description="Low complexity" evidence="1">
    <location>
        <begin position="7"/>
        <end position="16"/>
    </location>
</feature>
<evidence type="ECO:0000313" key="2">
    <source>
        <dbReference type="EMBL" id="ERJ20296.1"/>
    </source>
</evidence>
<proteinExistence type="predicted"/>
<sequence length="213" mass="23667">MVAVRLRASTTTSTAARRSRCTRNDSRNTRLTRLRSTARAMRRFARASPSRAWSVGPSAAMTTNPELTNLRPCANTARNSADCLRRAVAGNAACGTTFHLRRQALTALGTTCRQHSTTILGRHAGAETVGTLPVQITRLISSFHDGLVLAPRRTRFTVKSADSSRLLPLLQAWKMLWITCGLCARVRRQRRLTPRFFRYGVTESWLTRSGNVV</sequence>
<dbReference type="EMBL" id="AFNV02000003">
    <property type="protein sequence ID" value="ERJ20296.1"/>
    <property type="molecule type" value="Genomic_DNA"/>
</dbReference>
<evidence type="ECO:0000256" key="1">
    <source>
        <dbReference type="SAM" id="MobiDB-lite"/>
    </source>
</evidence>
<gene>
    <name evidence="2" type="ORF">SSPSH_000406</name>
</gene>